<dbReference type="PANTHER" id="PTHR12935:SF0">
    <property type="entry name" value="GAMMA-GLUTAMYLCYCLOTRANSFERASE"/>
    <property type="match status" value="1"/>
</dbReference>
<accession>A0AAE0VHX5</accession>
<evidence type="ECO:0000256" key="3">
    <source>
        <dbReference type="PIRSR" id="PIRSR617939-1"/>
    </source>
</evidence>
<evidence type="ECO:0000256" key="1">
    <source>
        <dbReference type="ARBA" id="ARBA00012346"/>
    </source>
</evidence>
<dbReference type="GO" id="GO:0003839">
    <property type="term" value="F:gamma-glutamylcyclotransferase activity"/>
    <property type="evidence" value="ECO:0007669"/>
    <property type="project" value="UniProtKB-EC"/>
</dbReference>
<evidence type="ECO:0000313" key="5">
    <source>
        <dbReference type="EMBL" id="KAK3578266.1"/>
    </source>
</evidence>
<keyword evidence="2" id="KW-0456">Lyase</keyword>
<dbReference type="AlphaFoldDB" id="A0AAE0VHX5"/>
<dbReference type="EMBL" id="JAEAOA010000709">
    <property type="protein sequence ID" value="KAK3578266.1"/>
    <property type="molecule type" value="Genomic_DNA"/>
</dbReference>
<organism evidence="5 6">
    <name type="scientific">Potamilus streckersoni</name>
    <dbReference type="NCBI Taxonomy" id="2493646"/>
    <lineage>
        <taxon>Eukaryota</taxon>
        <taxon>Metazoa</taxon>
        <taxon>Spiralia</taxon>
        <taxon>Lophotrochozoa</taxon>
        <taxon>Mollusca</taxon>
        <taxon>Bivalvia</taxon>
        <taxon>Autobranchia</taxon>
        <taxon>Heteroconchia</taxon>
        <taxon>Palaeoheterodonta</taxon>
        <taxon>Unionida</taxon>
        <taxon>Unionoidea</taxon>
        <taxon>Unionidae</taxon>
        <taxon>Ambleminae</taxon>
        <taxon>Lampsilini</taxon>
        <taxon>Potamilus</taxon>
    </lineage>
</organism>
<reference evidence="5" key="1">
    <citation type="journal article" date="2021" name="Genome Biol. Evol.">
        <title>A High-Quality Reference Genome for a Parasitic Bivalve with Doubly Uniparental Inheritance (Bivalvia: Unionida).</title>
        <authorList>
            <person name="Smith C.H."/>
        </authorList>
    </citation>
    <scope>NUCLEOTIDE SEQUENCE</scope>
    <source>
        <strain evidence="5">CHS0354</strain>
    </source>
</reference>
<protein>
    <recommendedName>
        <fullName evidence="1">gamma-glutamylcyclotransferase</fullName>
        <ecNumber evidence="1">4.3.2.9</ecNumber>
    </recommendedName>
</protein>
<evidence type="ECO:0000313" key="6">
    <source>
        <dbReference type="Proteomes" id="UP001195483"/>
    </source>
</evidence>
<evidence type="ECO:0000256" key="4">
    <source>
        <dbReference type="PIRSR" id="PIRSR617939-2"/>
    </source>
</evidence>
<feature type="non-terminal residue" evidence="5">
    <location>
        <position position="1"/>
    </location>
</feature>
<dbReference type="EC" id="4.3.2.9" evidence="1"/>
<reference evidence="5" key="3">
    <citation type="submission" date="2023-05" db="EMBL/GenBank/DDBJ databases">
        <authorList>
            <person name="Smith C.H."/>
        </authorList>
    </citation>
    <scope>NUCLEOTIDE SEQUENCE</scope>
    <source>
        <strain evidence="5">CHS0354</strain>
        <tissue evidence="5">Mantle</tissue>
    </source>
</reference>
<evidence type="ECO:0000256" key="2">
    <source>
        <dbReference type="ARBA" id="ARBA00023239"/>
    </source>
</evidence>
<comment type="caution">
    <text evidence="5">The sequence shown here is derived from an EMBL/GenBank/DDBJ whole genome shotgun (WGS) entry which is preliminary data.</text>
</comment>
<dbReference type="InterPro" id="IPR017939">
    <property type="entry name" value="G-Glutamylcylcotransferase"/>
</dbReference>
<dbReference type="Proteomes" id="UP001195483">
    <property type="component" value="Unassembled WGS sequence"/>
</dbReference>
<dbReference type="PANTHER" id="PTHR12935">
    <property type="entry name" value="GAMMA-GLUTAMYLCYCLOTRANSFERASE"/>
    <property type="match status" value="1"/>
</dbReference>
<proteinExistence type="predicted"/>
<sequence length="140" mass="16045">DYELKFCTYARDPKKTTWKGAHASINKKSNASVWGSVWWLSDTRELDGLEGVHTDTYLPLVVDVLPSRGHPLRCRTHQVKTSNAECYCLPSPQYMEIMLLGAEQNGLPGEYISHLKAIIHNNNTENVDEYRMILNLIKKR</sequence>
<keyword evidence="6" id="KW-1185">Reference proteome</keyword>
<feature type="active site" description="Proton acceptor" evidence="3">
    <location>
        <position position="50"/>
    </location>
</feature>
<feature type="binding site" evidence="4">
    <location>
        <position position="94"/>
    </location>
    <ligand>
        <name>substrate</name>
    </ligand>
</feature>
<name>A0AAE0VHX5_9BIVA</name>
<gene>
    <name evidence="5" type="ORF">CHS0354_011591</name>
</gene>
<dbReference type="Pfam" id="PF13772">
    <property type="entry name" value="AIG2_2"/>
    <property type="match status" value="1"/>
</dbReference>
<dbReference type="Gene3D" id="3.10.490.10">
    <property type="entry name" value="Gamma-glutamyl cyclotransferase-like"/>
    <property type="match status" value="1"/>
</dbReference>
<reference evidence="5" key="2">
    <citation type="journal article" date="2021" name="Genome Biol. Evol.">
        <title>Developing a high-quality reference genome for a parasitic bivalve with doubly uniparental inheritance (Bivalvia: Unionida).</title>
        <authorList>
            <person name="Smith C.H."/>
        </authorList>
    </citation>
    <scope>NUCLEOTIDE SEQUENCE</scope>
    <source>
        <strain evidence="5">CHS0354</strain>
        <tissue evidence="5">Mantle</tissue>
    </source>
</reference>